<evidence type="ECO:0000256" key="2">
    <source>
        <dbReference type="SAM" id="SignalP"/>
    </source>
</evidence>
<evidence type="ECO:0000256" key="1">
    <source>
        <dbReference type="SAM" id="MobiDB-lite"/>
    </source>
</evidence>
<proteinExistence type="predicted"/>
<keyword evidence="4" id="KW-1185">Reference proteome</keyword>
<feature type="compositionally biased region" description="Polar residues" evidence="1">
    <location>
        <begin position="288"/>
        <end position="303"/>
    </location>
</feature>
<feature type="signal peptide" evidence="2">
    <location>
        <begin position="1"/>
        <end position="24"/>
    </location>
</feature>
<protein>
    <submittedName>
        <fullName evidence="3">Uncharacterized protein</fullName>
    </submittedName>
</protein>
<feature type="chain" id="PRO_5045225039" evidence="2">
    <location>
        <begin position="25"/>
        <end position="311"/>
    </location>
</feature>
<gene>
    <name evidence="3" type="ORF">HL667_20125</name>
</gene>
<accession>A0ABX2CGJ6</accession>
<feature type="region of interest" description="Disordered" evidence="1">
    <location>
        <begin position="288"/>
        <end position="311"/>
    </location>
</feature>
<dbReference type="RefSeq" id="WP_172112405.1">
    <property type="nucleotide sequence ID" value="NZ_JABFDN010000006.1"/>
</dbReference>
<keyword evidence="2" id="KW-0732">Signal</keyword>
<sequence>MRSYGCALAVFTAGLGVLAASAQAQSLMQAPQPMQIVPWQQIAPAPQEAEDEEAEDQVAAADTMKDIDVEKLDWSQLAIDETTFLDRPEAAAAAKRKAAAEKAAALDWSNQNKGSLASGVSVKQSVSSFWDARVGADMTVARQPTTMSELLAEKAENGGNAPQSGGSAWAAITAPGAGSIWDKTAVEARVDPGSDQSRLGTTITKAVPIDHYNLTLQNGYNVTQQGMVPIPGAAPKTSRSFDTEQSARLSIQDTGTSVTAGQTLSSSDDKWLRKIGAEQKLSDGLSVSGTVSETAQGGTSKSISAGFKRSW</sequence>
<reference evidence="3" key="1">
    <citation type="submission" date="2020-05" db="EMBL/GenBank/DDBJ databases">
        <title>Nod-independent and nitrogen-fixing Bradyrhizobium aeschynomene sp. nov. isolated from nodules of Aeschynomene indica.</title>
        <authorList>
            <person name="Zhang Z."/>
        </authorList>
    </citation>
    <scope>NUCLEOTIDE SEQUENCE</scope>
    <source>
        <strain evidence="3">83012</strain>
    </source>
</reference>
<evidence type="ECO:0000313" key="3">
    <source>
        <dbReference type="EMBL" id="NPU67321.1"/>
    </source>
</evidence>
<comment type="caution">
    <text evidence="3">The sequence shown here is derived from an EMBL/GenBank/DDBJ whole genome shotgun (WGS) entry which is preliminary data.</text>
</comment>
<evidence type="ECO:0000313" key="4">
    <source>
        <dbReference type="Proteomes" id="UP000886476"/>
    </source>
</evidence>
<name>A0ABX2CGJ6_9BRAD</name>
<organism evidence="3 4">
    <name type="scientific">Bradyrhizobium aeschynomenes</name>
    <dbReference type="NCBI Taxonomy" id="2734909"/>
    <lineage>
        <taxon>Bacteria</taxon>
        <taxon>Pseudomonadati</taxon>
        <taxon>Pseudomonadota</taxon>
        <taxon>Alphaproteobacteria</taxon>
        <taxon>Hyphomicrobiales</taxon>
        <taxon>Nitrobacteraceae</taxon>
        <taxon>Bradyrhizobium</taxon>
    </lineage>
</organism>
<dbReference type="Proteomes" id="UP000886476">
    <property type="component" value="Unassembled WGS sequence"/>
</dbReference>
<dbReference type="EMBL" id="JABFDN010000006">
    <property type="protein sequence ID" value="NPU67321.1"/>
    <property type="molecule type" value="Genomic_DNA"/>
</dbReference>